<dbReference type="Gene3D" id="2.60.40.1470">
    <property type="entry name" value="ApaG domain"/>
    <property type="match status" value="1"/>
</dbReference>
<dbReference type="InterPro" id="IPR036767">
    <property type="entry name" value="ApaG_sf"/>
</dbReference>
<evidence type="ECO:0000259" key="3">
    <source>
        <dbReference type="PROSITE" id="PS51087"/>
    </source>
</evidence>
<organism evidence="4 5">
    <name type="scientific">Arenicella chitinivorans</name>
    <dbReference type="NCBI Taxonomy" id="1329800"/>
    <lineage>
        <taxon>Bacteria</taxon>
        <taxon>Pseudomonadati</taxon>
        <taxon>Pseudomonadota</taxon>
        <taxon>Gammaproteobacteria</taxon>
        <taxon>Arenicellales</taxon>
        <taxon>Arenicellaceae</taxon>
        <taxon>Arenicella</taxon>
    </lineage>
</organism>
<keyword evidence="5" id="KW-1185">Reference proteome</keyword>
<dbReference type="InterPro" id="IPR007474">
    <property type="entry name" value="ApaG_domain"/>
</dbReference>
<dbReference type="SUPFAM" id="SSF110069">
    <property type="entry name" value="ApaG-like"/>
    <property type="match status" value="1"/>
</dbReference>
<dbReference type="EMBL" id="BMXA01000004">
    <property type="protein sequence ID" value="GHA14377.1"/>
    <property type="molecule type" value="Genomic_DNA"/>
</dbReference>
<reference evidence="4" key="1">
    <citation type="journal article" date="2014" name="Int. J. Syst. Evol. Microbiol.">
        <title>Complete genome sequence of Corynebacterium casei LMG S-19264T (=DSM 44701T), isolated from a smear-ripened cheese.</title>
        <authorList>
            <consortium name="US DOE Joint Genome Institute (JGI-PGF)"/>
            <person name="Walter F."/>
            <person name="Albersmeier A."/>
            <person name="Kalinowski J."/>
            <person name="Ruckert C."/>
        </authorList>
    </citation>
    <scope>NUCLEOTIDE SEQUENCE</scope>
    <source>
        <strain evidence="4">KCTC 12711</strain>
    </source>
</reference>
<comment type="caution">
    <text evidence="4">The sequence shown here is derived from an EMBL/GenBank/DDBJ whole genome shotgun (WGS) entry which is preliminary data.</text>
</comment>
<dbReference type="NCBIfam" id="NF003967">
    <property type="entry name" value="PRK05461.1"/>
    <property type="match status" value="1"/>
</dbReference>
<dbReference type="InterPro" id="IPR023065">
    <property type="entry name" value="Uncharacterised_ApaG"/>
</dbReference>
<proteinExistence type="inferred from homology"/>
<evidence type="ECO:0000256" key="2">
    <source>
        <dbReference type="HAMAP-Rule" id="MF_00791"/>
    </source>
</evidence>
<dbReference type="RefSeq" id="WP_189401782.1">
    <property type="nucleotide sequence ID" value="NZ_BMXA01000004.1"/>
</dbReference>
<dbReference type="PROSITE" id="PS51087">
    <property type="entry name" value="APAG"/>
    <property type="match status" value="1"/>
</dbReference>
<reference evidence="4" key="2">
    <citation type="submission" date="2020-09" db="EMBL/GenBank/DDBJ databases">
        <authorList>
            <person name="Sun Q."/>
            <person name="Kim S."/>
        </authorList>
    </citation>
    <scope>NUCLEOTIDE SEQUENCE</scope>
    <source>
        <strain evidence="4">KCTC 12711</strain>
    </source>
</reference>
<sequence>MTSTQKTSNPNKQIFVLVTSRYIEAQSDPQLKRFVFSYTVKITNDSSVACQLIRRHWLITDSNRKVEEVLGEGVVGKQPIILPGDYFEYSSSAVMETEIGTMEGRYFLIEVESLSNDHSTQVESKNSPAEFHVPIPRFTLSIPRVLH</sequence>
<gene>
    <name evidence="2 4" type="primary">apaG</name>
    <name evidence="4" type="ORF">GCM10008090_25190</name>
</gene>
<evidence type="ECO:0000313" key="4">
    <source>
        <dbReference type="EMBL" id="GHA14377.1"/>
    </source>
</evidence>
<dbReference type="Pfam" id="PF04379">
    <property type="entry name" value="DUF525"/>
    <property type="match status" value="1"/>
</dbReference>
<dbReference type="PANTHER" id="PTHR47191">
    <property type="entry name" value="OS05G0170800 PROTEIN"/>
    <property type="match status" value="1"/>
</dbReference>
<accession>A0A918RYR5</accession>
<feature type="domain" description="ApaG" evidence="3">
    <location>
        <begin position="8"/>
        <end position="147"/>
    </location>
</feature>
<dbReference type="PANTHER" id="PTHR47191:SF2">
    <property type="entry name" value="OS05G0170800 PROTEIN"/>
    <property type="match status" value="1"/>
</dbReference>
<evidence type="ECO:0000256" key="1">
    <source>
        <dbReference type="ARBA" id="ARBA00017693"/>
    </source>
</evidence>
<dbReference type="Proteomes" id="UP000614811">
    <property type="component" value="Unassembled WGS sequence"/>
</dbReference>
<dbReference type="HAMAP" id="MF_00791">
    <property type="entry name" value="ApaG"/>
    <property type="match status" value="1"/>
</dbReference>
<evidence type="ECO:0000313" key="5">
    <source>
        <dbReference type="Proteomes" id="UP000614811"/>
    </source>
</evidence>
<name>A0A918RYR5_9GAMM</name>
<dbReference type="AlphaFoldDB" id="A0A918RYR5"/>
<protein>
    <recommendedName>
        <fullName evidence="1 2">Protein ApaG</fullName>
    </recommendedName>
</protein>
<dbReference type="InterPro" id="IPR050718">
    <property type="entry name" value="ApaG-like"/>
</dbReference>